<feature type="region of interest" description="Disordered" evidence="2">
    <location>
        <begin position="570"/>
        <end position="622"/>
    </location>
</feature>
<evidence type="ECO:0000256" key="2">
    <source>
        <dbReference type="SAM" id="MobiDB-lite"/>
    </source>
</evidence>
<dbReference type="InParanoid" id="B8CCJ4"/>
<feature type="compositionally biased region" description="Basic and acidic residues" evidence="2">
    <location>
        <begin position="372"/>
        <end position="386"/>
    </location>
</feature>
<protein>
    <recommendedName>
        <fullName evidence="3">SGNH hydrolase-type esterase domain-containing protein</fullName>
    </recommendedName>
</protein>
<dbReference type="Pfam" id="PF13472">
    <property type="entry name" value="Lipase_GDSL_2"/>
    <property type="match status" value="1"/>
</dbReference>
<dbReference type="Proteomes" id="UP000001449">
    <property type="component" value="Chromosome 14"/>
</dbReference>
<dbReference type="InterPro" id="IPR036514">
    <property type="entry name" value="SGNH_hydro_sf"/>
</dbReference>
<dbReference type="InterPro" id="IPR013830">
    <property type="entry name" value="SGNH_hydro"/>
</dbReference>
<feature type="region of interest" description="Disordered" evidence="2">
    <location>
        <begin position="342"/>
        <end position="433"/>
    </location>
</feature>
<accession>B8CCJ4</accession>
<feature type="compositionally biased region" description="Basic and acidic residues" evidence="2">
    <location>
        <begin position="412"/>
        <end position="421"/>
    </location>
</feature>
<feature type="compositionally biased region" description="Basic and acidic residues" evidence="2">
    <location>
        <begin position="342"/>
        <end position="355"/>
    </location>
</feature>
<evidence type="ECO:0000313" key="5">
    <source>
        <dbReference type="Proteomes" id="UP000001449"/>
    </source>
</evidence>
<evidence type="ECO:0000259" key="3">
    <source>
        <dbReference type="Pfam" id="PF13472"/>
    </source>
</evidence>
<sequence>MAPPPGPLGSASAPTDDSDLEELISSPMSKNVKMVDLDSLTGDNANGGARSGGGFMNPLYVLTGACQLCLYTLGPRTSKCLLYTSVFLLLAVLSNTLFNPTAPTGIMGADYSAITSAYDLSLAKVHHWCIAGDNDSCKCEDPLEPTSRMEFKSWNAAHKANVADVNLYRAMYGNEPTMIDADSGRPRPPIDVAFLGESVVEAMDGRWLGKHVVTKNNGDDKKKPKIDKTFEKFFRKEKGAPVEGVALGIAGDGASNVLWRIQHDEMPYDFNPKVWWITLGMNDLTRMQCSEEIVVLGILRVVEEIRLRKPDAKIVINSLLPMVDFQDNGEVKMADFADFEGKDESKGEKYRKREVPSTFKVGGGNDDDEAGEEKRGERPKPKDGKGRKLKAHSQQRDTKERPPRPPRAPKQTKKEREREEDNATEGPELDRAIERRKKILEAKDKRVRDKVFRDNEKFHPKKPVNPLLPMIKKRVLPPVWPAVHLINDKLKEFCTKHESITFFDATPIFATSESGGKHHLYTELISTRGHPSEQGFLRWEGAILSRLNQLLKPPKSEVVSVGAVPSEMRSGGVVVKESVDGSEHVSAGKETEPPRVGNDYMPDRHDPKPADDDEAADDDYEE</sequence>
<dbReference type="RefSeq" id="XP_002293776.1">
    <property type="nucleotide sequence ID" value="XM_002293740.1"/>
</dbReference>
<gene>
    <name evidence="4" type="ORF">THAPSDRAFT_9880</name>
</gene>
<feature type="compositionally biased region" description="Acidic residues" evidence="2">
    <location>
        <begin position="611"/>
        <end position="622"/>
    </location>
</feature>
<dbReference type="KEGG" id="tps:THAPSDRAFT_9880"/>
<reference evidence="4 5" key="2">
    <citation type="journal article" date="2008" name="Nature">
        <title>The Phaeodactylum genome reveals the evolutionary history of diatom genomes.</title>
        <authorList>
            <person name="Bowler C."/>
            <person name="Allen A.E."/>
            <person name="Badger J.H."/>
            <person name="Grimwood J."/>
            <person name="Jabbari K."/>
            <person name="Kuo A."/>
            <person name="Maheswari U."/>
            <person name="Martens C."/>
            <person name="Maumus F."/>
            <person name="Otillar R.P."/>
            <person name="Rayko E."/>
            <person name="Salamov A."/>
            <person name="Vandepoele K."/>
            <person name="Beszteri B."/>
            <person name="Gruber A."/>
            <person name="Heijde M."/>
            <person name="Katinka M."/>
            <person name="Mock T."/>
            <person name="Valentin K."/>
            <person name="Verret F."/>
            <person name="Berges J.A."/>
            <person name="Brownlee C."/>
            <person name="Cadoret J.P."/>
            <person name="Chiovitti A."/>
            <person name="Choi C.J."/>
            <person name="Coesel S."/>
            <person name="De Martino A."/>
            <person name="Detter J.C."/>
            <person name="Durkin C."/>
            <person name="Falciatore A."/>
            <person name="Fournet J."/>
            <person name="Haruta M."/>
            <person name="Huysman M.J."/>
            <person name="Jenkins B.D."/>
            <person name="Jiroutova K."/>
            <person name="Jorgensen R.E."/>
            <person name="Joubert Y."/>
            <person name="Kaplan A."/>
            <person name="Kroger N."/>
            <person name="Kroth P.G."/>
            <person name="La Roche J."/>
            <person name="Lindquist E."/>
            <person name="Lommer M."/>
            <person name="Martin-Jezequel V."/>
            <person name="Lopez P.J."/>
            <person name="Lucas S."/>
            <person name="Mangogna M."/>
            <person name="McGinnis K."/>
            <person name="Medlin L.K."/>
            <person name="Montsant A."/>
            <person name="Oudot-Le Secq M.P."/>
            <person name="Napoli C."/>
            <person name="Obornik M."/>
            <person name="Parker M.S."/>
            <person name="Petit J.L."/>
            <person name="Porcel B.M."/>
            <person name="Poulsen N."/>
            <person name="Robison M."/>
            <person name="Rychlewski L."/>
            <person name="Rynearson T.A."/>
            <person name="Schmutz J."/>
            <person name="Shapiro H."/>
            <person name="Siaut M."/>
            <person name="Stanley M."/>
            <person name="Sussman M.R."/>
            <person name="Taylor A.R."/>
            <person name="Vardi A."/>
            <person name="von Dassow P."/>
            <person name="Vyverman W."/>
            <person name="Willis A."/>
            <person name="Wyrwicz L.S."/>
            <person name="Rokhsar D.S."/>
            <person name="Weissenbach J."/>
            <person name="Armbrust E.V."/>
            <person name="Green B.R."/>
            <person name="Van de Peer Y."/>
            <person name="Grigoriev I.V."/>
        </authorList>
    </citation>
    <scope>NUCLEOTIDE SEQUENCE [LARGE SCALE GENOMIC DNA]</scope>
    <source>
        <strain evidence="4 5">CCMP1335</strain>
    </source>
</reference>
<organism evidence="4 5">
    <name type="scientific">Thalassiosira pseudonana</name>
    <name type="common">Marine diatom</name>
    <name type="synonym">Cyclotella nana</name>
    <dbReference type="NCBI Taxonomy" id="35128"/>
    <lineage>
        <taxon>Eukaryota</taxon>
        <taxon>Sar</taxon>
        <taxon>Stramenopiles</taxon>
        <taxon>Ochrophyta</taxon>
        <taxon>Bacillariophyta</taxon>
        <taxon>Coscinodiscophyceae</taxon>
        <taxon>Thalassiosirophycidae</taxon>
        <taxon>Thalassiosirales</taxon>
        <taxon>Thalassiosiraceae</taxon>
        <taxon>Thalassiosira</taxon>
    </lineage>
</organism>
<dbReference type="Gene3D" id="3.40.50.1110">
    <property type="entry name" value="SGNH hydrolase"/>
    <property type="match status" value="1"/>
</dbReference>
<dbReference type="STRING" id="35128.B8CCJ4"/>
<dbReference type="GeneID" id="7451258"/>
<dbReference type="OMA" id="TRMQCSE"/>
<dbReference type="PANTHER" id="PTHR11852">
    <property type="entry name" value="PLATELET-ACTIVATING FACTOR ACETYLHYDROLASE"/>
    <property type="match status" value="1"/>
</dbReference>
<dbReference type="SUPFAM" id="SSF52266">
    <property type="entry name" value="SGNH hydrolase"/>
    <property type="match status" value="1"/>
</dbReference>
<feature type="compositionally biased region" description="Basic and acidic residues" evidence="2">
    <location>
        <begin position="394"/>
        <end position="403"/>
    </location>
</feature>
<reference evidence="4 5" key="1">
    <citation type="journal article" date="2004" name="Science">
        <title>The genome of the diatom Thalassiosira pseudonana: ecology, evolution, and metabolism.</title>
        <authorList>
            <person name="Armbrust E.V."/>
            <person name="Berges J.A."/>
            <person name="Bowler C."/>
            <person name="Green B.R."/>
            <person name="Martinez D."/>
            <person name="Putnam N.H."/>
            <person name="Zhou S."/>
            <person name="Allen A.E."/>
            <person name="Apt K.E."/>
            <person name="Bechner M."/>
            <person name="Brzezinski M.A."/>
            <person name="Chaal B.K."/>
            <person name="Chiovitti A."/>
            <person name="Davis A.K."/>
            <person name="Demarest M.S."/>
            <person name="Detter J.C."/>
            <person name="Glavina T."/>
            <person name="Goodstein D."/>
            <person name="Hadi M.Z."/>
            <person name="Hellsten U."/>
            <person name="Hildebrand M."/>
            <person name="Jenkins B.D."/>
            <person name="Jurka J."/>
            <person name="Kapitonov V.V."/>
            <person name="Kroger N."/>
            <person name="Lau W.W."/>
            <person name="Lane T.W."/>
            <person name="Larimer F.W."/>
            <person name="Lippmeier J.C."/>
            <person name="Lucas S."/>
            <person name="Medina M."/>
            <person name="Montsant A."/>
            <person name="Obornik M."/>
            <person name="Parker M.S."/>
            <person name="Palenik B."/>
            <person name="Pazour G.J."/>
            <person name="Richardson P.M."/>
            <person name="Rynearson T.A."/>
            <person name="Saito M.A."/>
            <person name="Schwartz D.C."/>
            <person name="Thamatrakoln K."/>
            <person name="Valentin K."/>
            <person name="Vardi A."/>
            <person name="Wilkerson F.P."/>
            <person name="Rokhsar D.S."/>
        </authorList>
    </citation>
    <scope>NUCLEOTIDE SEQUENCE [LARGE SCALE GENOMIC DNA]</scope>
    <source>
        <strain evidence="4 5">CCMP1335</strain>
    </source>
</reference>
<dbReference type="PaxDb" id="35128-Thaps9880"/>
<feature type="compositionally biased region" description="Basic and acidic residues" evidence="2">
    <location>
        <begin position="577"/>
        <end position="593"/>
    </location>
</feature>
<evidence type="ECO:0000256" key="1">
    <source>
        <dbReference type="ARBA" id="ARBA00038184"/>
    </source>
</evidence>
<dbReference type="eggNOG" id="ENOG502SJRP">
    <property type="taxonomic scope" value="Eukaryota"/>
</dbReference>
<feature type="domain" description="SGNH hydrolase-type esterase" evidence="3">
    <location>
        <begin position="232"/>
        <end position="326"/>
    </location>
</feature>
<feature type="compositionally biased region" description="Basic and acidic residues" evidence="2">
    <location>
        <begin position="601"/>
        <end position="610"/>
    </location>
</feature>
<name>B8CCJ4_THAPS</name>
<keyword evidence="5" id="KW-1185">Reference proteome</keyword>
<dbReference type="AlphaFoldDB" id="B8CCJ4"/>
<proteinExistence type="inferred from homology"/>
<dbReference type="HOGENOM" id="CLU_439759_0_0_1"/>
<dbReference type="PANTHER" id="PTHR11852:SF0">
    <property type="entry name" value="PLATELET-ACTIVATING FACTOR ACETYLHYDROLASE IB SUBUNIT BETA HOMOLOG"/>
    <property type="match status" value="1"/>
</dbReference>
<evidence type="ECO:0000313" key="4">
    <source>
        <dbReference type="EMBL" id="EED88785.1"/>
    </source>
</evidence>
<dbReference type="EMBL" id="CM000649">
    <property type="protein sequence ID" value="EED88785.1"/>
    <property type="molecule type" value="Genomic_DNA"/>
</dbReference>
<comment type="similarity">
    <text evidence="1">Belongs to the 'GDSL' lipolytic enzyme family. Platelet-activating factor acetylhydrolase IB beta/gamma subunits subfamily.</text>
</comment>